<sequence>MYWQILGALCGLALGIGLGAIRQRRQRDADAAKARPPERVHATGVASVGRSQDAGGRVRGKPLAPEPAGIRRNGAERTVSPVTVPAALSPQVNPAPASADTQAAQAAAQEALMVLQAQNAELQAQLKALQATQAQDAQERLSLLQTERRRHESALEALRQEHSTELGRLMSTMVEQVDTLHQSYGARIKSLEQDVERLRSAASSDVH</sequence>
<organism evidence="3 4">
    <name type="scientific">Vitreoscilla filiformis</name>
    <dbReference type="NCBI Taxonomy" id="63"/>
    <lineage>
        <taxon>Bacteria</taxon>
        <taxon>Pseudomonadati</taxon>
        <taxon>Pseudomonadota</taxon>
        <taxon>Betaproteobacteria</taxon>
        <taxon>Neisseriales</taxon>
        <taxon>Neisseriaceae</taxon>
        <taxon>Vitreoscilla</taxon>
    </lineage>
</organism>
<dbReference type="KEGG" id="vff:VITFI_CDS0768"/>
<feature type="coiled-coil region" evidence="1">
    <location>
        <begin position="105"/>
        <end position="201"/>
    </location>
</feature>
<keyword evidence="1" id="KW-0175">Coiled coil</keyword>
<evidence type="ECO:0000256" key="2">
    <source>
        <dbReference type="SAM" id="MobiDB-lite"/>
    </source>
</evidence>
<reference evidence="3 4" key="1">
    <citation type="submission" date="2017-07" db="EMBL/GenBank/DDBJ databases">
        <title>Complete Genome Sequence of the cosmetic ferment Vitreoscilla filiformis (ATCC15551).</title>
        <authorList>
            <person name="Contreras S."/>
            <person name="Sagory-Zalkind P."/>
            <person name="Blanquart H."/>
            <person name="Iltis A."/>
            <person name="Morand S.C."/>
        </authorList>
    </citation>
    <scope>NUCLEOTIDE SEQUENCE [LARGE SCALE GENOMIC DNA]</scope>
    <source>
        <strain evidence="3 4">ATCC 15551</strain>
    </source>
</reference>
<name>A0A221KCI7_VITFI</name>
<evidence type="ECO:0000313" key="3">
    <source>
        <dbReference type="EMBL" id="ASM76547.1"/>
    </source>
</evidence>
<proteinExistence type="predicted"/>
<accession>A0A221KCI7</accession>
<dbReference type="Proteomes" id="UP000199729">
    <property type="component" value="Chromosome"/>
</dbReference>
<gene>
    <name evidence="3" type="ORF">VITFI_CDS0768</name>
</gene>
<dbReference type="EMBL" id="CP022423">
    <property type="protein sequence ID" value="ASM76547.1"/>
    <property type="molecule type" value="Genomic_DNA"/>
</dbReference>
<evidence type="ECO:0000313" key="4">
    <source>
        <dbReference type="Proteomes" id="UP000199729"/>
    </source>
</evidence>
<feature type="region of interest" description="Disordered" evidence="2">
    <location>
        <begin position="29"/>
        <end position="75"/>
    </location>
</feature>
<keyword evidence="4" id="KW-1185">Reference proteome</keyword>
<dbReference type="AlphaFoldDB" id="A0A221KCI7"/>
<evidence type="ECO:0000256" key="1">
    <source>
        <dbReference type="SAM" id="Coils"/>
    </source>
</evidence>
<protein>
    <submittedName>
        <fullName evidence="3">Uncharacterized protein</fullName>
    </submittedName>
</protein>
<feature type="compositionally biased region" description="Basic and acidic residues" evidence="2">
    <location>
        <begin position="29"/>
        <end position="41"/>
    </location>
</feature>